<evidence type="ECO:0000256" key="1">
    <source>
        <dbReference type="SAM" id="MobiDB-lite"/>
    </source>
</evidence>
<dbReference type="EMBL" id="OX459121">
    <property type="protein sequence ID" value="CAI9104041.1"/>
    <property type="molecule type" value="Genomic_DNA"/>
</dbReference>
<dbReference type="PANTHER" id="PTHR40891">
    <property type="entry name" value="DUF295 DOMAIN-CONTAINING PROTEIN"/>
    <property type="match status" value="1"/>
</dbReference>
<protein>
    <submittedName>
        <fullName evidence="2">OLC1v1002648C1</fullName>
    </submittedName>
</protein>
<dbReference type="AlphaFoldDB" id="A0AAV1D9D0"/>
<keyword evidence="3" id="KW-1185">Reference proteome</keyword>
<feature type="compositionally biased region" description="Basic residues" evidence="1">
    <location>
        <begin position="1"/>
        <end position="21"/>
    </location>
</feature>
<organism evidence="2 3">
    <name type="scientific">Oldenlandia corymbosa var. corymbosa</name>
    <dbReference type="NCBI Taxonomy" id="529605"/>
    <lineage>
        <taxon>Eukaryota</taxon>
        <taxon>Viridiplantae</taxon>
        <taxon>Streptophyta</taxon>
        <taxon>Embryophyta</taxon>
        <taxon>Tracheophyta</taxon>
        <taxon>Spermatophyta</taxon>
        <taxon>Magnoliopsida</taxon>
        <taxon>eudicotyledons</taxon>
        <taxon>Gunneridae</taxon>
        <taxon>Pentapetalae</taxon>
        <taxon>asterids</taxon>
        <taxon>lamiids</taxon>
        <taxon>Gentianales</taxon>
        <taxon>Rubiaceae</taxon>
        <taxon>Rubioideae</taxon>
        <taxon>Spermacoceae</taxon>
        <taxon>Hedyotis-Oldenlandia complex</taxon>
        <taxon>Oldenlandia</taxon>
    </lineage>
</organism>
<name>A0AAV1D9D0_OLDCO</name>
<gene>
    <name evidence="2" type="ORF">OLC1_LOCUS13055</name>
</gene>
<evidence type="ECO:0000313" key="3">
    <source>
        <dbReference type="Proteomes" id="UP001161247"/>
    </source>
</evidence>
<sequence length="131" mass="14956">MGKPNCRRSKQPSKSKPKPKPKPVDVDASEEKEFSIARIAPDVNQPWPCLLISHLKKKKPILTFHNTSSKQYQSKLAPELTTKTAHKCHGEWMLIQDDTNLTEYCILNPLTMETLQLPRLEEDFKLPSYGG</sequence>
<dbReference type="PANTHER" id="PTHR40891:SF1">
    <property type="entry name" value="DUF295 DOMAIN-CONTAINING PROTEIN"/>
    <property type="match status" value="1"/>
</dbReference>
<evidence type="ECO:0000313" key="2">
    <source>
        <dbReference type="EMBL" id="CAI9104041.1"/>
    </source>
</evidence>
<reference evidence="2" key="1">
    <citation type="submission" date="2023-03" db="EMBL/GenBank/DDBJ databases">
        <authorList>
            <person name="Julca I."/>
        </authorList>
    </citation>
    <scope>NUCLEOTIDE SEQUENCE</scope>
</reference>
<dbReference type="Proteomes" id="UP001161247">
    <property type="component" value="Chromosome 4"/>
</dbReference>
<accession>A0AAV1D9D0</accession>
<proteinExistence type="predicted"/>
<feature type="region of interest" description="Disordered" evidence="1">
    <location>
        <begin position="1"/>
        <end position="30"/>
    </location>
</feature>